<proteinExistence type="predicted"/>
<evidence type="ECO:0000313" key="3">
    <source>
        <dbReference type="Proteomes" id="UP001565242"/>
    </source>
</evidence>
<dbReference type="Proteomes" id="UP001565242">
    <property type="component" value="Unassembled WGS sequence"/>
</dbReference>
<dbReference type="RefSeq" id="WP_369917905.1">
    <property type="nucleotide sequence ID" value="NZ_JBCLSQ010000006.1"/>
</dbReference>
<dbReference type="SMART" id="SM01040">
    <property type="entry name" value="Bro-N"/>
    <property type="match status" value="1"/>
</dbReference>
<dbReference type="InterPro" id="IPR003497">
    <property type="entry name" value="BRO_N_domain"/>
</dbReference>
<reference evidence="2 3" key="1">
    <citation type="submission" date="2024-03" db="EMBL/GenBank/DDBJ databases">
        <title>Mouse gut bacterial collection (mGBC) of GemPharmatech.</title>
        <authorList>
            <person name="He Y."/>
            <person name="Dong L."/>
            <person name="Wu D."/>
            <person name="Gao X."/>
            <person name="Lin Z."/>
        </authorList>
    </citation>
    <scope>NUCLEOTIDE SEQUENCE [LARGE SCALE GENOMIC DNA]</scope>
    <source>
        <strain evidence="2 3">20-218</strain>
    </source>
</reference>
<dbReference type="InterPro" id="IPR005039">
    <property type="entry name" value="Ant_C"/>
</dbReference>
<evidence type="ECO:0000259" key="1">
    <source>
        <dbReference type="PROSITE" id="PS51750"/>
    </source>
</evidence>
<sequence>MSELKKFTNGIFNLDIKVEGENILFSAEQVAKSLGFEKNETRNGRTTKSIRWSRVNSYLPKSCPQVGTGSFISEPMVYKLAFKANSAVAEKFTDWLAVEVLPTIRKHGAYMTDAKAQDVLTGNGLADMLSQAAEQLRAKDIVISEMKPKALFAESVAASTQSILIGELAKYLKQNGVDIGANRLFAWLRENGWLINRKGEMWNQPTQKGLNRGLFEIKKRVLNNPDGTVFTTSTTKVTGKGQIYFVNKFLQDKVS</sequence>
<dbReference type="Pfam" id="PF03374">
    <property type="entry name" value="ANT"/>
    <property type="match status" value="1"/>
</dbReference>
<evidence type="ECO:0000313" key="2">
    <source>
        <dbReference type="EMBL" id="MEY8537556.1"/>
    </source>
</evidence>
<feature type="domain" description="Bro-N" evidence="1">
    <location>
        <begin position="1"/>
        <end position="108"/>
    </location>
</feature>
<dbReference type="Pfam" id="PF02498">
    <property type="entry name" value="Bro-N"/>
    <property type="match status" value="1"/>
</dbReference>
<comment type="caution">
    <text evidence="2">The sequence shown here is derived from an EMBL/GenBank/DDBJ whole genome shotgun (WGS) entry which is preliminary data.</text>
</comment>
<protein>
    <submittedName>
        <fullName evidence="2">Phage antirepressor KilAC domain-containing protein</fullName>
    </submittedName>
</protein>
<name>A0ABV4D731_9LACT</name>
<dbReference type="EMBL" id="JBCLSQ010000006">
    <property type="protein sequence ID" value="MEY8537556.1"/>
    <property type="molecule type" value="Genomic_DNA"/>
</dbReference>
<keyword evidence="3" id="KW-1185">Reference proteome</keyword>
<accession>A0ABV4D731</accession>
<organism evidence="2 3">
    <name type="scientific">Lactococcus muris</name>
    <dbReference type="NCBI Taxonomy" id="2941330"/>
    <lineage>
        <taxon>Bacteria</taxon>
        <taxon>Bacillati</taxon>
        <taxon>Bacillota</taxon>
        <taxon>Bacilli</taxon>
        <taxon>Lactobacillales</taxon>
        <taxon>Streptococcaceae</taxon>
        <taxon>Lactococcus</taxon>
    </lineage>
</organism>
<gene>
    <name evidence="2" type="ORF">AALM99_03710</name>
</gene>
<dbReference type="PROSITE" id="PS51750">
    <property type="entry name" value="BRO_N"/>
    <property type="match status" value="1"/>
</dbReference>